<dbReference type="GeneTree" id="ENSGT01130000278308"/>
<feature type="domain" description="G-protein coupled receptors family 1 profile" evidence="10">
    <location>
        <begin position="56"/>
        <end position="285"/>
    </location>
</feature>
<dbReference type="PROSITE" id="PS00237">
    <property type="entry name" value="G_PROTEIN_RECEP_F1_1"/>
    <property type="match status" value="1"/>
</dbReference>
<reference evidence="11" key="2">
    <citation type="submission" date="2025-08" db="UniProtKB">
        <authorList>
            <consortium name="Ensembl"/>
        </authorList>
    </citation>
    <scope>IDENTIFICATION</scope>
</reference>
<evidence type="ECO:0000313" key="11">
    <source>
        <dbReference type="Ensembl" id="ENSAPEP00000023419.1"/>
    </source>
</evidence>
<dbReference type="SUPFAM" id="SSF81321">
    <property type="entry name" value="Family A G protein-coupled receptor-like"/>
    <property type="match status" value="1"/>
</dbReference>
<name>A0A3P8TFE7_AMPPE</name>
<evidence type="ECO:0000256" key="9">
    <source>
        <dbReference type="SAM" id="Phobius"/>
    </source>
</evidence>
<keyword evidence="4 8" id="KW-0297">G-protein coupled receptor</keyword>
<evidence type="ECO:0000259" key="10">
    <source>
        <dbReference type="PROSITE" id="PS50262"/>
    </source>
</evidence>
<keyword evidence="2 8" id="KW-0812">Transmembrane</keyword>
<evidence type="ECO:0000256" key="7">
    <source>
        <dbReference type="ARBA" id="ARBA00023224"/>
    </source>
</evidence>
<keyword evidence="6 8" id="KW-0675">Receptor</keyword>
<evidence type="ECO:0000256" key="3">
    <source>
        <dbReference type="ARBA" id="ARBA00022989"/>
    </source>
</evidence>
<dbReference type="GO" id="GO:0016493">
    <property type="term" value="F:C-C chemokine receptor activity"/>
    <property type="evidence" value="ECO:0007669"/>
    <property type="project" value="TreeGrafter"/>
</dbReference>
<dbReference type="GO" id="GO:0009897">
    <property type="term" value="C:external side of plasma membrane"/>
    <property type="evidence" value="ECO:0007669"/>
    <property type="project" value="TreeGrafter"/>
</dbReference>
<reference evidence="11" key="3">
    <citation type="submission" date="2025-09" db="UniProtKB">
        <authorList>
            <consortium name="Ensembl"/>
        </authorList>
    </citation>
    <scope>IDENTIFICATION</scope>
</reference>
<evidence type="ECO:0000256" key="1">
    <source>
        <dbReference type="ARBA" id="ARBA00004370"/>
    </source>
</evidence>
<evidence type="ECO:0000256" key="8">
    <source>
        <dbReference type="RuleBase" id="RU000688"/>
    </source>
</evidence>
<keyword evidence="7 8" id="KW-0807">Transducer</keyword>
<comment type="similarity">
    <text evidence="8">Belongs to the G-protein coupled receptor 1 family.</text>
</comment>
<dbReference type="GO" id="GO:0007204">
    <property type="term" value="P:positive regulation of cytosolic calcium ion concentration"/>
    <property type="evidence" value="ECO:0007669"/>
    <property type="project" value="TreeGrafter"/>
</dbReference>
<feature type="transmembrane region" description="Helical" evidence="9">
    <location>
        <begin position="78"/>
        <end position="101"/>
    </location>
</feature>
<dbReference type="InterPro" id="IPR017452">
    <property type="entry name" value="GPCR_Rhodpsn_7TM"/>
</dbReference>
<dbReference type="PANTHER" id="PTHR10489">
    <property type="entry name" value="CELL ADHESION MOLECULE"/>
    <property type="match status" value="1"/>
</dbReference>
<keyword evidence="5 9" id="KW-0472">Membrane</keyword>
<evidence type="ECO:0000256" key="2">
    <source>
        <dbReference type="ARBA" id="ARBA00022692"/>
    </source>
</evidence>
<dbReference type="Proteomes" id="UP000265080">
    <property type="component" value="Chromosome 18"/>
</dbReference>
<evidence type="ECO:0000256" key="5">
    <source>
        <dbReference type="ARBA" id="ARBA00023136"/>
    </source>
</evidence>
<reference evidence="11 12" key="1">
    <citation type="submission" date="2018-03" db="EMBL/GenBank/DDBJ databases">
        <title>Finding Nemo's genes: A chromosome-scale reference assembly of the genome of the orange clownfish Amphiprion percula.</title>
        <authorList>
            <person name="Lehmann R."/>
        </authorList>
    </citation>
    <scope>NUCLEOTIDE SEQUENCE</scope>
</reference>
<evidence type="ECO:0000313" key="12">
    <source>
        <dbReference type="Proteomes" id="UP000265080"/>
    </source>
</evidence>
<organism evidence="11 12">
    <name type="scientific">Amphiprion percula</name>
    <name type="common">Orange clownfish</name>
    <name type="synonym">Lutjanus percula</name>
    <dbReference type="NCBI Taxonomy" id="161767"/>
    <lineage>
        <taxon>Eukaryota</taxon>
        <taxon>Metazoa</taxon>
        <taxon>Chordata</taxon>
        <taxon>Craniata</taxon>
        <taxon>Vertebrata</taxon>
        <taxon>Euteleostomi</taxon>
        <taxon>Actinopterygii</taxon>
        <taxon>Neopterygii</taxon>
        <taxon>Teleostei</taxon>
        <taxon>Neoteleostei</taxon>
        <taxon>Acanthomorphata</taxon>
        <taxon>Ovalentaria</taxon>
        <taxon>Pomacentridae</taxon>
        <taxon>Amphiprion</taxon>
    </lineage>
</organism>
<dbReference type="Pfam" id="PF00001">
    <property type="entry name" value="7tm_1"/>
    <property type="match status" value="1"/>
</dbReference>
<dbReference type="PANTHER" id="PTHR10489:SF957">
    <property type="entry name" value="B2 BRADYKININ RECEPTOR"/>
    <property type="match status" value="1"/>
</dbReference>
<dbReference type="PRINTS" id="PR00237">
    <property type="entry name" value="GPCRRHODOPSN"/>
</dbReference>
<dbReference type="GO" id="GO:0006955">
    <property type="term" value="P:immune response"/>
    <property type="evidence" value="ECO:0007669"/>
    <property type="project" value="TreeGrafter"/>
</dbReference>
<feature type="transmembrane region" description="Helical" evidence="9">
    <location>
        <begin position="264"/>
        <end position="288"/>
    </location>
</feature>
<evidence type="ECO:0000256" key="6">
    <source>
        <dbReference type="ARBA" id="ARBA00023170"/>
    </source>
</evidence>
<keyword evidence="3 9" id="KW-1133">Transmembrane helix</keyword>
<proteinExistence type="inferred from homology"/>
<dbReference type="GO" id="GO:0060326">
    <property type="term" value="P:cell chemotaxis"/>
    <property type="evidence" value="ECO:0007669"/>
    <property type="project" value="TreeGrafter"/>
</dbReference>
<protein>
    <submittedName>
        <fullName evidence="11">Bradykinin receptor B2</fullName>
    </submittedName>
</protein>
<accession>A0A3P8TFE7</accession>
<feature type="transmembrane region" description="Helical" evidence="9">
    <location>
        <begin position="44"/>
        <end position="66"/>
    </location>
</feature>
<feature type="transmembrane region" description="Helical" evidence="9">
    <location>
        <begin position="233"/>
        <end position="258"/>
    </location>
</feature>
<feature type="transmembrane region" description="Helical" evidence="9">
    <location>
        <begin position="187"/>
        <end position="212"/>
    </location>
</feature>
<keyword evidence="12" id="KW-1185">Reference proteome</keyword>
<comment type="subcellular location">
    <subcellularLocation>
        <location evidence="1">Membrane</location>
    </subcellularLocation>
</comment>
<evidence type="ECO:0000256" key="4">
    <source>
        <dbReference type="ARBA" id="ARBA00023040"/>
    </source>
</evidence>
<dbReference type="PROSITE" id="PS50262">
    <property type="entry name" value="G_PROTEIN_RECEP_F1_2"/>
    <property type="match status" value="1"/>
</dbReference>
<dbReference type="GO" id="GO:0019957">
    <property type="term" value="F:C-C chemokine binding"/>
    <property type="evidence" value="ECO:0007669"/>
    <property type="project" value="TreeGrafter"/>
</dbReference>
<dbReference type="InterPro" id="IPR050119">
    <property type="entry name" value="CCR1-9-like"/>
</dbReference>
<sequence>FVTIFLLLSGSTSGTNWKNDILQFHSRRHLIRTQLYSVFLSGQMYILIISVLGIFLNVFVLMVFWLHKKACTVAEIYLSNLAAADLFLMSPFPILAVIAVTKYDLHLSETVCKLVPFSVNINVYCSIIILALVSIDRYLALVHPLTSGRMRRPFYAKVACVLVEVVHDSEGNFTTCDLNFPSPSMYLVFQGIRVFTFIIPTFLISFCTLRIIHALSGTLKKELNAQKKEQKATTLVLVVLLAFLICWMPTYMVSILYLLSGVNILNGFILTSLALSNSVLNPILYVILGTNFQTKVKELFMQMSTNLSNRQSGKHPQCHSKVYHSHFYYVLLHSQNYSSCQKQVKGKI</sequence>
<dbReference type="GO" id="GO:0019722">
    <property type="term" value="P:calcium-mediated signaling"/>
    <property type="evidence" value="ECO:0007669"/>
    <property type="project" value="TreeGrafter"/>
</dbReference>
<dbReference type="AlphaFoldDB" id="A0A3P8TFE7"/>
<dbReference type="Ensembl" id="ENSAPET00000024040.1">
    <property type="protein sequence ID" value="ENSAPEP00000023419.1"/>
    <property type="gene ID" value="ENSAPEG00000016650.1"/>
</dbReference>
<dbReference type="InterPro" id="IPR000276">
    <property type="entry name" value="GPCR_Rhodpsn"/>
</dbReference>
<dbReference type="Gene3D" id="1.20.1070.10">
    <property type="entry name" value="Rhodopsin 7-helix transmembrane proteins"/>
    <property type="match status" value="1"/>
</dbReference>